<dbReference type="Pfam" id="PF12671">
    <property type="entry name" value="Amidase_6"/>
    <property type="match status" value="1"/>
</dbReference>
<evidence type="ECO:0000313" key="2">
    <source>
        <dbReference type="EMBL" id="RDU24415.1"/>
    </source>
</evidence>
<accession>A0A371AXV2</accession>
<protein>
    <submittedName>
        <fullName evidence="2">Amidase domain-containing protein</fullName>
    </submittedName>
</protein>
<organism evidence="2 3">
    <name type="scientific">Anaerosacchariphilus polymeriproducens</name>
    <dbReference type="NCBI Taxonomy" id="1812858"/>
    <lineage>
        <taxon>Bacteria</taxon>
        <taxon>Bacillati</taxon>
        <taxon>Bacillota</taxon>
        <taxon>Clostridia</taxon>
        <taxon>Lachnospirales</taxon>
        <taxon>Lachnospiraceae</taxon>
        <taxon>Anaerosacchariphilus</taxon>
    </lineage>
</organism>
<dbReference type="AlphaFoldDB" id="A0A371AXV2"/>
<dbReference type="OrthoDB" id="2194542at2"/>
<name>A0A371AXV2_9FIRM</name>
<gene>
    <name evidence="2" type="ORF">DWV06_05285</name>
</gene>
<evidence type="ECO:0000259" key="1">
    <source>
        <dbReference type="Pfam" id="PF12671"/>
    </source>
</evidence>
<dbReference type="Proteomes" id="UP000255036">
    <property type="component" value="Unassembled WGS sequence"/>
</dbReference>
<dbReference type="InterPro" id="IPR024301">
    <property type="entry name" value="Amidase_6"/>
</dbReference>
<dbReference type="PANTHER" id="PTHR40032">
    <property type="entry name" value="EXPORTED PROTEIN-RELATED"/>
    <property type="match status" value="1"/>
</dbReference>
<evidence type="ECO:0000313" key="3">
    <source>
        <dbReference type="Proteomes" id="UP000255036"/>
    </source>
</evidence>
<dbReference type="PANTHER" id="PTHR40032:SF1">
    <property type="entry name" value="EXPORTED PROTEIN"/>
    <property type="match status" value="1"/>
</dbReference>
<proteinExistence type="predicted"/>
<dbReference type="EMBL" id="QRCT01000013">
    <property type="protein sequence ID" value="RDU24415.1"/>
    <property type="molecule type" value="Genomic_DNA"/>
</dbReference>
<keyword evidence="3" id="KW-1185">Reference proteome</keyword>
<sequence>MQINTSKELSTENKEFIQYQQILESLFDYRNKAIMEQNEEILKELYDTEHKLGLWAYEHEVKKMKYLNNWSYKQGVTFKDIKTRVKLSAFKEKEEDLYGVICAVSTEYTYTYNNEPKVKNISRIGTHHYLNIRTIDGNYIITKEWYTDPFADSLNLENIKSDEIREYILNQPPAQYELSDKVQKAVEYAHMYCGAASDEKYGLKYNSKTYRNHNPEGGDCANYASQIMFESGAFSKNRTWNYSNGSGTKAWLNAQGFKNYILNSGRGSLLAQGSYEDVYRAAYKLRPGDVVAYEKNGRITHVSTVTGLDSKGYPLVTCHNTDRVLVPYDLGWSNKKIRFHLLHVHY</sequence>
<comment type="caution">
    <text evidence="2">The sequence shown here is derived from an EMBL/GenBank/DDBJ whole genome shotgun (WGS) entry which is preliminary data.</text>
</comment>
<reference evidence="2 3" key="1">
    <citation type="submission" date="2018-07" db="EMBL/GenBank/DDBJ databases">
        <title>Anaerosacharophilus polymeroproducens gen. nov. sp. nov., an anaerobic bacterium isolated from salt field.</title>
        <authorList>
            <person name="Kim W."/>
            <person name="Yang S.-H."/>
            <person name="Oh J."/>
            <person name="Lee J.-H."/>
            <person name="Kwon K.K."/>
        </authorList>
    </citation>
    <scope>NUCLEOTIDE SEQUENCE [LARGE SCALE GENOMIC DNA]</scope>
    <source>
        <strain evidence="2 3">MCWD5</strain>
    </source>
</reference>
<feature type="domain" description="Putative amidase" evidence="1">
    <location>
        <begin position="181"/>
        <end position="341"/>
    </location>
</feature>